<dbReference type="Proteomes" id="UP001071478">
    <property type="component" value="Unassembled WGS sequence"/>
</dbReference>
<evidence type="ECO:0000313" key="3">
    <source>
        <dbReference type="EMBL" id="MCX7468034.1"/>
    </source>
</evidence>
<feature type="transmembrane region" description="Helical" evidence="1">
    <location>
        <begin position="12"/>
        <end position="30"/>
    </location>
</feature>
<dbReference type="Proteomes" id="UP001081709">
    <property type="component" value="Unassembled WGS sequence"/>
</dbReference>
<keyword evidence="1" id="KW-0472">Membrane</keyword>
<dbReference type="EMBL" id="JAPMKU010000002">
    <property type="protein sequence ID" value="MCX7468034.1"/>
    <property type="molecule type" value="Genomic_DNA"/>
</dbReference>
<organism evidence="3 4">
    <name type="scientific">Corynebacterium pygosceleis</name>
    <dbReference type="NCBI Taxonomy" id="2800406"/>
    <lineage>
        <taxon>Bacteria</taxon>
        <taxon>Bacillati</taxon>
        <taxon>Actinomycetota</taxon>
        <taxon>Actinomycetes</taxon>
        <taxon>Mycobacteriales</taxon>
        <taxon>Corynebacteriaceae</taxon>
        <taxon>Corynebacterium</taxon>
    </lineage>
</organism>
<proteinExistence type="predicted"/>
<evidence type="ECO:0000313" key="2">
    <source>
        <dbReference type="EMBL" id="MCX7444824.1"/>
    </source>
</evidence>
<accession>A0A9Q4GJD5</accession>
<reference evidence="3" key="1">
    <citation type="submission" date="2022-11" db="EMBL/GenBank/DDBJ databases">
        <title>Corynebacterium sp. isolated from Penguins.</title>
        <authorList>
            <person name="Sedlar K."/>
            <person name="Svec P."/>
        </authorList>
    </citation>
    <scope>NUCLEOTIDE SEQUENCE</scope>
    <source>
        <strain evidence="2">P7003</strain>
        <strain evidence="3">P7374</strain>
    </source>
</reference>
<keyword evidence="5" id="KW-1185">Reference proteome</keyword>
<keyword evidence="1" id="KW-1133">Transmembrane helix</keyword>
<name>A0A9Q4GJD5_9CORY</name>
<keyword evidence="1" id="KW-0812">Transmembrane</keyword>
<evidence type="ECO:0000313" key="5">
    <source>
        <dbReference type="Proteomes" id="UP001081709"/>
    </source>
</evidence>
<comment type="caution">
    <text evidence="3">The sequence shown here is derived from an EMBL/GenBank/DDBJ whole genome shotgun (WGS) entry which is preliminary data.</text>
</comment>
<dbReference type="EMBL" id="JAPMKV010000003">
    <property type="protein sequence ID" value="MCX7444824.1"/>
    <property type="molecule type" value="Genomic_DNA"/>
</dbReference>
<evidence type="ECO:0000256" key="1">
    <source>
        <dbReference type="SAM" id="Phobius"/>
    </source>
</evidence>
<gene>
    <name evidence="2" type="ORF">OS125_06145</name>
    <name evidence="3" type="ORF">OS129_03955</name>
</gene>
<sequence length="66" mass="7409">MKQRNGITRVELTISSIAFGLLLAWSAGYINIDRPLISVCAAVAVCGLCYLIFWLTVKAYRRFFHG</sequence>
<protein>
    <submittedName>
        <fullName evidence="3">Uncharacterized protein</fullName>
    </submittedName>
</protein>
<feature type="transmembrane region" description="Helical" evidence="1">
    <location>
        <begin position="36"/>
        <end position="57"/>
    </location>
</feature>
<evidence type="ECO:0000313" key="4">
    <source>
        <dbReference type="Proteomes" id="UP001071478"/>
    </source>
</evidence>
<dbReference type="RefSeq" id="WP_200254249.1">
    <property type="nucleotide sequence ID" value="NZ_JAENIQ020000001.1"/>
</dbReference>
<dbReference type="AlphaFoldDB" id="A0A9Q4GJD5"/>